<evidence type="ECO:0000313" key="1">
    <source>
        <dbReference type="EMBL" id="KAJ7356154.1"/>
    </source>
</evidence>
<reference evidence="1" key="1">
    <citation type="submission" date="2023-01" db="EMBL/GenBank/DDBJ databases">
        <title>Genome assembly of the deep-sea coral Lophelia pertusa.</title>
        <authorList>
            <person name="Herrera S."/>
            <person name="Cordes E."/>
        </authorList>
    </citation>
    <scope>NUCLEOTIDE SEQUENCE</scope>
    <source>
        <strain evidence="1">USNM1676648</strain>
        <tissue evidence="1">Polyp</tissue>
    </source>
</reference>
<sequence length="202" mass="22608">MEQSTGGAIPKKFSRNVLLLKNGDFPRINDRVYMPTASEISKLKHSVQLGQFKRKVEFDASMSEDRIKKKLEETFPYLVNRRFSCAAVVKLDKDSSKFEFHGSPRPWSANTISSKIRGNSALYILEDEVPNSATETSTTILASEINQRSHTASRNTCSGTELLARISAAQICHFPLQPSMHSVSLASCNNSMRVFFERASLD</sequence>
<evidence type="ECO:0000313" key="2">
    <source>
        <dbReference type="Proteomes" id="UP001163046"/>
    </source>
</evidence>
<name>A0A9W9YKW9_9CNID</name>
<comment type="caution">
    <text evidence="1">The sequence shown here is derived from an EMBL/GenBank/DDBJ whole genome shotgun (WGS) entry which is preliminary data.</text>
</comment>
<dbReference type="AlphaFoldDB" id="A0A9W9YKW9"/>
<accession>A0A9W9YKW9</accession>
<gene>
    <name evidence="1" type="ORF">OS493_026537</name>
</gene>
<proteinExistence type="predicted"/>
<keyword evidence="2" id="KW-1185">Reference proteome</keyword>
<organism evidence="1 2">
    <name type="scientific">Desmophyllum pertusum</name>
    <dbReference type="NCBI Taxonomy" id="174260"/>
    <lineage>
        <taxon>Eukaryota</taxon>
        <taxon>Metazoa</taxon>
        <taxon>Cnidaria</taxon>
        <taxon>Anthozoa</taxon>
        <taxon>Hexacorallia</taxon>
        <taxon>Scleractinia</taxon>
        <taxon>Caryophylliina</taxon>
        <taxon>Caryophylliidae</taxon>
        <taxon>Desmophyllum</taxon>
    </lineage>
</organism>
<dbReference type="Proteomes" id="UP001163046">
    <property type="component" value="Unassembled WGS sequence"/>
</dbReference>
<dbReference type="EMBL" id="MU827324">
    <property type="protein sequence ID" value="KAJ7356154.1"/>
    <property type="molecule type" value="Genomic_DNA"/>
</dbReference>
<dbReference type="OrthoDB" id="5971885at2759"/>
<protein>
    <submittedName>
        <fullName evidence="1">Uncharacterized protein</fullName>
    </submittedName>
</protein>